<evidence type="ECO:0000256" key="1">
    <source>
        <dbReference type="PIRSR" id="PIRSR005962-1"/>
    </source>
</evidence>
<dbReference type="Gene3D" id="3.40.630.10">
    <property type="entry name" value="Zn peptidases"/>
    <property type="match status" value="1"/>
</dbReference>
<dbReference type="PANTHER" id="PTHR11014:SF63">
    <property type="entry name" value="METALLOPEPTIDASE, PUTATIVE (AFU_ORTHOLOGUE AFUA_6G09600)-RELATED"/>
    <property type="match status" value="1"/>
</dbReference>
<sequence length="430" mass="45766">MNTRQRDAARDALDQRAEETAGDVIAWRHHLHAHPELSNREESTAAFIAARLAQFSLDEIRTGIAGHGVVGVLRGGVPGDGTVVLRADMDALPVPDESGVPFASTAVDETYPGGPFPVSHACGHDCHMAMLLGAMRILAEQRDSLPGTVLAVFQPAEEGAPLPEVGGAREMIAAGALEGFAPTMAFGMHVQPFPKGTVALMEGTQFAASSMLRIRVTGEQVHGSTPWMGVDPMPAVGAILTGIGQLYRRSDAFTPFTVSIGHVEDVGRFNVIGREVCLWGTIRALDDRTMAEVEEHVRELVSGSAGAFGCRAEVEVLQPVPALTNTPKWVDALRPSIAAIVGEDAVFAPAPTLGYDDVSEFVGVYGGLYIGLGVQDTEFVEGVLRPVQGGRGAVPNHHPAFYADDEALINGVRLHARVALDHLWSRVEEE</sequence>
<keyword evidence="1" id="KW-0479">Metal-binding</keyword>
<protein>
    <submittedName>
        <fullName evidence="3">Amidohydrolase</fullName>
        <ecNumber evidence="3">3.5.1.-</ecNumber>
    </submittedName>
</protein>
<dbReference type="GO" id="GO:0046872">
    <property type="term" value="F:metal ion binding"/>
    <property type="evidence" value="ECO:0007669"/>
    <property type="project" value="UniProtKB-KW"/>
</dbReference>
<dbReference type="EMBL" id="JACHMK010000001">
    <property type="protein sequence ID" value="MBB6335223.1"/>
    <property type="molecule type" value="Genomic_DNA"/>
</dbReference>
<dbReference type="CDD" id="cd03886">
    <property type="entry name" value="M20_Acy1"/>
    <property type="match status" value="1"/>
</dbReference>
<feature type="binding site" evidence="1">
    <location>
        <position position="397"/>
    </location>
    <ligand>
        <name>Mn(2+)</name>
        <dbReference type="ChEBI" id="CHEBI:29035"/>
        <label>1</label>
    </ligand>
</feature>
<feature type="binding site" evidence="1">
    <location>
        <position position="158"/>
    </location>
    <ligand>
        <name>Mn(2+)</name>
        <dbReference type="ChEBI" id="CHEBI:29035"/>
        <label>2</label>
    </ligand>
</feature>
<comment type="caution">
    <text evidence="3">The sequence shown here is derived from an EMBL/GenBank/DDBJ whole genome shotgun (WGS) entry which is preliminary data.</text>
</comment>
<keyword evidence="3" id="KW-0378">Hydrolase</keyword>
<feature type="binding site" evidence="1">
    <location>
        <position position="124"/>
    </location>
    <ligand>
        <name>Mn(2+)</name>
        <dbReference type="ChEBI" id="CHEBI:29035"/>
        <label>2</label>
    </ligand>
</feature>
<dbReference type="NCBIfam" id="TIGR01891">
    <property type="entry name" value="amidohydrolases"/>
    <property type="match status" value="1"/>
</dbReference>
<dbReference type="RefSeq" id="WP_184453494.1">
    <property type="nucleotide sequence ID" value="NZ_JACHMK010000001.1"/>
</dbReference>
<keyword evidence="1" id="KW-0464">Manganese</keyword>
<evidence type="ECO:0000313" key="3">
    <source>
        <dbReference type="EMBL" id="MBB6335223.1"/>
    </source>
</evidence>
<dbReference type="GO" id="GO:0016787">
    <property type="term" value="F:hydrolase activity"/>
    <property type="evidence" value="ECO:0007669"/>
    <property type="project" value="UniProtKB-KW"/>
</dbReference>
<dbReference type="PANTHER" id="PTHR11014">
    <property type="entry name" value="PEPTIDASE M20 FAMILY MEMBER"/>
    <property type="match status" value="1"/>
</dbReference>
<dbReference type="SUPFAM" id="SSF53187">
    <property type="entry name" value="Zn-dependent exopeptidases"/>
    <property type="match status" value="1"/>
</dbReference>
<proteinExistence type="predicted"/>
<dbReference type="InterPro" id="IPR036264">
    <property type="entry name" value="Bact_exopeptidase_dim_dom"/>
</dbReference>
<comment type="cofactor">
    <cofactor evidence="1">
        <name>Mn(2+)</name>
        <dbReference type="ChEBI" id="CHEBI:29035"/>
    </cofactor>
    <text evidence="1">The Mn(2+) ion enhances activity.</text>
</comment>
<dbReference type="Pfam" id="PF01546">
    <property type="entry name" value="Peptidase_M20"/>
    <property type="match status" value="1"/>
</dbReference>
<organism evidence="3 4">
    <name type="scientific">Schaalia hyovaginalis</name>
    <dbReference type="NCBI Taxonomy" id="29316"/>
    <lineage>
        <taxon>Bacteria</taxon>
        <taxon>Bacillati</taxon>
        <taxon>Actinomycetota</taxon>
        <taxon>Actinomycetes</taxon>
        <taxon>Actinomycetales</taxon>
        <taxon>Actinomycetaceae</taxon>
        <taxon>Schaalia</taxon>
    </lineage>
</organism>
<feature type="binding site" evidence="1">
    <location>
        <position position="122"/>
    </location>
    <ligand>
        <name>Mn(2+)</name>
        <dbReference type="ChEBI" id="CHEBI:29035"/>
        <label>2</label>
    </ligand>
</feature>
<dbReference type="Pfam" id="PF07687">
    <property type="entry name" value="M20_dimer"/>
    <property type="match status" value="1"/>
</dbReference>
<accession>A0A923E5G3</accession>
<name>A0A923E5G3_9ACTO</name>
<dbReference type="PIRSF" id="PIRSF005962">
    <property type="entry name" value="Pept_M20D_amidohydro"/>
    <property type="match status" value="1"/>
</dbReference>
<dbReference type="SUPFAM" id="SSF55031">
    <property type="entry name" value="Bacterial exopeptidase dimerisation domain"/>
    <property type="match status" value="1"/>
</dbReference>
<dbReference type="InterPro" id="IPR017439">
    <property type="entry name" value="Amidohydrolase"/>
</dbReference>
<dbReference type="Gene3D" id="3.30.70.360">
    <property type="match status" value="1"/>
</dbReference>
<dbReference type="EC" id="3.5.1.-" evidence="3"/>
<dbReference type="InterPro" id="IPR011650">
    <property type="entry name" value="Peptidase_M20_dimer"/>
</dbReference>
<dbReference type="AlphaFoldDB" id="A0A923E5G3"/>
<keyword evidence="4" id="KW-1185">Reference proteome</keyword>
<evidence type="ECO:0000259" key="2">
    <source>
        <dbReference type="Pfam" id="PF07687"/>
    </source>
</evidence>
<reference evidence="3" key="1">
    <citation type="submission" date="2020-08" db="EMBL/GenBank/DDBJ databases">
        <title>Sequencing the genomes of 1000 actinobacteria strains.</title>
        <authorList>
            <person name="Klenk H.-P."/>
        </authorList>
    </citation>
    <scope>NUCLEOTIDE SEQUENCE</scope>
    <source>
        <strain evidence="3">DSM 10695</strain>
    </source>
</reference>
<evidence type="ECO:0000313" key="4">
    <source>
        <dbReference type="Proteomes" id="UP000617426"/>
    </source>
</evidence>
<dbReference type="InterPro" id="IPR002933">
    <property type="entry name" value="Peptidase_M20"/>
</dbReference>
<feature type="binding site" evidence="1">
    <location>
        <position position="189"/>
    </location>
    <ligand>
        <name>Mn(2+)</name>
        <dbReference type="ChEBI" id="CHEBI:29035"/>
        <label>2</label>
    </ligand>
</feature>
<feature type="domain" description="Peptidase M20 dimerisation" evidence="2">
    <location>
        <begin position="212"/>
        <end position="302"/>
    </location>
</feature>
<dbReference type="Proteomes" id="UP000617426">
    <property type="component" value="Unassembled WGS sequence"/>
</dbReference>
<gene>
    <name evidence="3" type="ORF">HD592_001788</name>
</gene>